<evidence type="ECO:0000256" key="5">
    <source>
        <dbReference type="SAM" id="MobiDB-lite"/>
    </source>
</evidence>
<reference evidence="9" key="1">
    <citation type="submission" date="2016-10" db="EMBL/GenBank/DDBJ databases">
        <authorList>
            <person name="Varghese N."/>
            <person name="Submissions S."/>
        </authorList>
    </citation>
    <scope>NUCLEOTIDE SEQUENCE [LARGE SCALE GENOMIC DNA]</scope>
    <source>
        <strain evidence="9">CGMCC 4.6825</strain>
    </source>
</reference>
<dbReference type="InterPro" id="IPR008927">
    <property type="entry name" value="6-PGluconate_DH-like_C_sf"/>
</dbReference>
<dbReference type="SUPFAM" id="SSF48179">
    <property type="entry name" value="6-phosphogluconate dehydrogenase C-terminal domain-like"/>
    <property type="match status" value="1"/>
</dbReference>
<dbReference type="InterPro" id="IPR006115">
    <property type="entry name" value="6PGDH_NADP-bd"/>
</dbReference>
<evidence type="ECO:0000256" key="1">
    <source>
        <dbReference type="ARBA" id="ARBA00009080"/>
    </source>
</evidence>
<dbReference type="EMBL" id="FOGO01000003">
    <property type="protein sequence ID" value="SER62561.1"/>
    <property type="molecule type" value="Genomic_DNA"/>
</dbReference>
<dbReference type="GO" id="GO:0051287">
    <property type="term" value="F:NAD binding"/>
    <property type="evidence" value="ECO:0007669"/>
    <property type="project" value="InterPro"/>
</dbReference>
<dbReference type="RefSeq" id="WP_074999343.1">
    <property type="nucleotide sequence ID" value="NZ_FOGO01000003.1"/>
</dbReference>
<dbReference type="Proteomes" id="UP000182841">
    <property type="component" value="Unassembled WGS sequence"/>
</dbReference>
<dbReference type="Gene3D" id="3.40.50.720">
    <property type="entry name" value="NAD(P)-binding Rossmann-like Domain"/>
    <property type="match status" value="1"/>
</dbReference>
<dbReference type="PIRSF" id="PIRSF000103">
    <property type="entry name" value="HIBADH"/>
    <property type="match status" value="1"/>
</dbReference>
<dbReference type="Gene3D" id="1.10.1040.10">
    <property type="entry name" value="N-(1-d-carboxylethyl)-l-norvaline Dehydrogenase, domain 2"/>
    <property type="match status" value="1"/>
</dbReference>
<evidence type="ECO:0000256" key="4">
    <source>
        <dbReference type="PIRSR" id="PIRSR000103-1"/>
    </source>
</evidence>
<dbReference type="PANTHER" id="PTHR43060:SF15">
    <property type="entry name" value="3-HYDROXYISOBUTYRATE DEHYDROGENASE-LIKE 1, MITOCHONDRIAL-RELATED"/>
    <property type="match status" value="1"/>
</dbReference>
<dbReference type="InterPro" id="IPR029154">
    <property type="entry name" value="HIBADH-like_NADP-bd"/>
</dbReference>
<evidence type="ECO:0000259" key="7">
    <source>
        <dbReference type="Pfam" id="PF14833"/>
    </source>
</evidence>
<dbReference type="GO" id="GO:0016491">
    <property type="term" value="F:oxidoreductase activity"/>
    <property type="evidence" value="ECO:0007669"/>
    <property type="project" value="UniProtKB-KW"/>
</dbReference>
<keyword evidence="9" id="KW-1185">Reference proteome</keyword>
<evidence type="ECO:0000256" key="3">
    <source>
        <dbReference type="ARBA" id="ARBA00023027"/>
    </source>
</evidence>
<dbReference type="PANTHER" id="PTHR43060">
    <property type="entry name" value="3-HYDROXYISOBUTYRATE DEHYDROGENASE-LIKE 1, MITOCHONDRIAL-RELATED"/>
    <property type="match status" value="1"/>
</dbReference>
<dbReference type="InterPro" id="IPR036291">
    <property type="entry name" value="NAD(P)-bd_dom_sf"/>
</dbReference>
<dbReference type="AlphaFoldDB" id="A0A1H9QPP7"/>
<dbReference type="SUPFAM" id="SSF51735">
    <property type="entry name" value="NAD(P)-binding Rossmann-fold domains"/>
    <property type="match status" value="1"/>
</dbReference>
<name>A0A1H9QPP7_9ACTN</name>
<dbReference type="GO" id="GO:0050661">
    <property type="term" value="F:NADP binding"/>
    <property type="evidence" value="ECO:0007669"/>
    <property type="project" value="InterPro"/>
</dbReference>
<evidence type="ECO:0000259" key="6">
    <source>
        <dbReference type="Pfam" id="PF03446"/>
    </source>
</evidence>
<sequence>MTTETARQAETVGCAGLGMLGAALAQRLADAGHLNAVWNRTPGRAAGLDTAGVRRAAEPAALMRESTVLVLCVSDSAAVEEVTFGPGGLAEGAGPGKVLVDHSSIGPQETRSLAARLAAETGAHWLDAPVSGGPQGAAAGKLTVLAGGSAEDFDRVRPLLDAYAARRTLTGPVGAGQATKLCNQIIVGATSWALAEATLLAAASDLDSDRLPEYLEGGFADSRLLHVLQPMLKPGDTRRFGSSDHLLKDLDTALRLARSAGCPLPVTANAAELFRTARKWSSPLRNGAIFDFLDGRPEPGPRLENAPPDGAQSDPGQPVAGRPDGT</sequence>
<dbReference type="Pfam" id="PF03446">
    <property type="entry name" value="NAD_binding_2"/>
    <property type="match status" value="1"/>
</dbReference>
<protein>
    <submittedName>
        <fullName evidence="8">3-hydroxyisobutyrate dehydrogenase</fullName>
    </submittedName>
</protein>
<feature type="region of interest" description="Disordered" evidence="5">
    <location>
        <begin position="293"/>
        <end position="326"/>
    </location>
</feature>
<keyword evidence="3" id="KW-0520">NAD</keyword>
<feature type="domain" description="3-hydroxyisobutyrate dehydrogenase-like NAD-binding" evidence="7">
    <location>
        <begin position="174"/>
        <end position="279"/>
    </location>
</feature>
<gene>
    <name evidence="8" type="ORF">SAMN05421870_10343</name>
</gene>
<feature type="active site" evidence="4">
    <location>
        <position position="180"/>
    </location>
</feature>
<dbReference type="Pfam" id="PF14833">
    <property type="entry name" value="NAD_binding_11"/>
    <property type="match status" value="1"/>
</dbReference>
<evidence type="ECO:0000313" key="8">
    <source>
        <dbReference type="EMBL" id="SER62561.1"/>
    </source>
</evidence>
<organism evidence="8 9">
    <name type="scientific">Streptomyces qinglanensis</name>
    <dbReference type="NCBI Taxonomy" id="943816"/>
    <lineage>
        <taxon>Bacteria</taxon>
        <taxon>Bacillati</taxon>
        <taxon>Actinomycetota</taxon>
        <taxon>Actinomycetes</taxon>
        <taxon>Kitasatosporales</taxon>
        <taxon>Streptomycetaceae</taxon>
        <taxon>Streptomyces</taxon>
    </lineage>
</organism>
<keyword evidence="2" id="KW-0560">Oxidoreductase</keyword>
<proteinExistence type="inferred from homology"/>
<accession>A0A1H9QPP7</accession>
<dbReference type="InterPro" id="IPR013328">
    <property type="entry name" value="6PGD_dom2"/>
</dbReference>
<evidence type="ECO:0000256" key="2">
    <source>
        <dbReference type="ARBA" id="ARBA00023002"/>
    </source>
</evidence>
<comment type="similarity">
    <text evidence="1">Belongs to the HIBADH-related family.</text>
</comment>
<dbReference type="InterPro" id="IPR015815">
    <property type="entry name" value="HIBADH-related"/>
</dbReference>
<evidence type="ECO:0000313" key="9">
    <source>
        <dbReference type="Proteomes" id="UP000182841"/>
    </source>
</evidence>
<feature type="domain" description="6-phosphogluconate dehydrogenase NADP-binding" evidence="6">
    <location>
        <begin position="12"/>
        <end position="170"/>
    </location>
</feature>
<dbReference type="OrthoDB" id="3185659at2"/>